<dbReference type="InterPro" id="IPR006091">
    <property type="entry name" value="Acyl-CoA_Oxase/DH_mid-dom"/>
</dbReference>
<dbReference type="InterPro" id="IPR037069">
    <property type="entry name" value="AcylCoA_DH/ox_N_sf"/>
</dbReference>
<gene>
    <name evidence="12" type="ORF">BJ970_004855</name>
</gene>
<dbReference type="SUPFAM" id="SSF56645">
    <property type="entry name" value="Acyl-CoA dehydrogenase NM domain-like"/>
    <property type="match status" value="1"/>
</dbReference>
<dbReference type="EC" id="1.3.99.-" evidence="12"/>
<comment type="cofactor">
    <cofactor evidence="1 8">
        <name>FAD</name>
        <dbReference type="ChEBI" id="CHEBI:57692"/>
    </cofactor>
</comment>
<dbReference type="InterPro" id="IPR006089">
    <property type="entry name" value="Acyl-CoA_DH_CS"/>
</dbReference>
<feature type="domain" description="Acyl-CoA dehydrogenase/oxidase N-terminal" evidence="11">
    <location>
        <begin position="7"/>
        <end position="115"/>
    </location>
</feature>
<comment type="similarity">
    <text evidence="3 8">Belongs to the acyl-CoA dehydrogenase family.</text>
</comment>
<evidence type="ECO:0000256" key="1">
    <source>
        <dbReference type="ARBA" id="ARBA00001974"/>
    </source>
</evidence>
<evidence type="ECO:0000256" key="8">
    <source>
        <dbReference type="RuleBase" id="RU362125"/>
    </source>
</evidence>
<evidence type="ECO:0000259" key="11">
    <source>
        <dbReference type="Pfam" id="PF02771"/>
    </source>
</evidence>
<sequence length="381" mass="41000">MDAESFDQVVTAVRRLVRDLVVPREQEIEDADAIPDEIRAAAADMGLFGYALPEEYGGLGVTMSEDVRLAFEFGYTAPAFRSLFGTNNGIAGQMIARFGNETQRAEFLPRLAAGELIASFALTESEAGSDPSGMRTTARRQGDGWVLDGTKRYITNAPLADLFVVFARTDSGQRGSKGISAFVVDAGTPGLTIGPRDAKMGQHGAWTAEVYLDGVQVPESRMIGAEGRAFRSAMTVLSRGRLHIAALCVGLCQRVLDESVAHAAASRQGGRPIGEYQLVQAMLAESYTELAAGRALVLDAAARYDSGEDTSKGPSAAKLYCSEMASRITDRGVQVHGGMGYLSTTPVERLFRDARLYRIYEGTSEVQKVIIARDLLREVAP</sequence>
<dbReference type="GO" id="GO:0009083">
    <property type="term" value="P:branched-chain amino acid catabolic process"/>
    <property type="evidence" value="ECO:0007669"/>
    <property type="project" value="UniProtKB-KW"/>
</dbReference>
<evidence type="ECO:0000256" key="5">
    <source>
        <dbReference type="ARBA" id="ARBA00022630"/>
    </source>
</evidence>
<proteinExistence type="inferred from homology"/>
<evidence type="ECO:0000256" key="7">
    <source>
        <dbReference type="ARBA" id="ARBA00023002"/>
    </source>
</evidence>
<dbReference type="SUPFAM" id="SSF47203">
    <property type="entry name" value="Acyl-CoA dehydrogenase C-terminal domain-like"/>
    <property type="match status" value="1"/>
</dbReference>
<dbReference type="Gene3D" id="2.40.110.10">
    <property type="entry name" value="Butyryl-CoA Dehydrogenase, subunit A, domain 2"/>
    <property type="match status" value="1"/>
</dbReference>
<dbReference type="InterPro" id="IPR046373">
    <property type="entry name" value="Acyl-CoA_Oxase/DH_mid-dom_sf"/>
</dbReference>
<feature type="domain" description="Acyl-CoA dehydrogenase/oxidase C-terminal" evidence="9">
    <location>
        <begin position="230"/>
        <end position="375"/>
    </location>
</feature>
<comment type="caution">
    <text evidence="12">The sequence shown here is derived from an EMBL/GenBank/DDBJ whole genome shotgun (WGS) entry which is preliminary data.</text>
</comment>
<evidence type="ECO:0000313" key="12">
    <source>
        <dbReference type="EMBL" id="MBB5157321.1"/>
    </source>
</evidence>
<reference evidence="12 13" key="1">
    <citation type="submission" date="2020-08" db="EMBL/GenBank/DDBJ databases">
        <title>Sequencing the genomes of 1000 actinobacteria strains.</title>
        <authorList>
            <person name="Klenk H.-P."/>
        </authorList>
    </citation>
    <scope>NUCLEOTIDE SEQUENCE [LARGE SCALE GENOMIC DNA]</scope>
    <source>
        <strain evidence="12 13">DSM 45584</strain>
    </source>
</reference>
<feature type="domain" description="Acyl-CoA oxidase/dehydrogenase middle" evidence="10">
    <location>
        <begin position="119"/>
        <end position="215"/>
    </location>
</feature>
<dbReference type="GO" id="GO:0003995">
    <property type="term" value="F:acyl-CoA dehydrogenase activity"/>
    <property type="evidence" value="ECO:0007669"/>
    <property type="project" value="InterPro"/>
</dbReference>
<dbReference type="EMBL" id="JACHIW010000001">
    <property type="protein sequence ID" value="MBB5157321.1"/>
    <property type="molecule type" value="Genomic_DNA"/>
</dbReference>
<evidence type="ECO:0000313" key="13">
    <source>
        <dbReference type="Proteomes" id="UP000584374"/>
    </source>
</evidence>
<evidence type="ECO:0000259" key="9">
    <source>
        <dbReference type="Pfam" id="PF00441"/>
    </source>
</evidence>
<dbReference type="InterPro" id="IPR036250">
    <property type="entry name" value="AcylCo_DH-like_C"/>
</dbReference>
<organism evidence="12 13">
    <name type="scientific">Saccharopolyspora phatthalungensis</name>
    <dbReference type="NCBI Taxonomy" id="664693"/>
    <lineage>
        <taxon>Bacteria</taxon>
        <taxon>Bacillati</taxon>
        <taxon>Actinomycetota</taxon>
        <taxon>Actinomycetes</taxon>
        <taxon>Pseudonocardiales</taxon>
        <taxon>Pseudonocardiaceae</taxon>
        <taxon>Saccharopolyspora</taxon>
    </lineage>
</organism>
<keyword evidence="5 8" id="KW-0285">Flavoprotein</keyword>
<dbReference type="Gene3D" id="1.10.540.10">
    <property type="entry name" value="Acyl-CoA dehydrogenase/oxidase, N-terminal domain"/>
    <property type="match status" value="1"/>
</dbReference>
<dbReference type="PANTHER" id="PTHR43884:SF40">
    <property type="entry name" value="ACYL-COA DEHYDROGENASE"/>
    <property type="match status" value="1"/>
</dbReference>
<dbReference type="Pfam" id="PF02771">
    <property type="entry name" value="Acyl-CoA_dh_N"/>
    <property type="match status" value="1"/>
</dbReference>
<dbReference type="InterPro" id="IPR013786">
    <property type="entry name" value="AcylCoA_DH/ox_N"/>
</dbReference>
<keyword evidence="6 8" id="KW-0274">FAD</keyword>
<dbReference type="Pfam" id="PF02770">
    <property type="entry name" value="Acyl-CoA_dh_M"/>
    <property type="match status" value="1"/>
</dbReference>
<protein>
    <submittedName>
        <fullName evidence="12">Acyl-CoA dehydrogenase</fullName>
        <ecNumber evidence="12">1.3.99.-</ecNumber>
    </submittedName>
</protein>
<evidence type="ECO:0000256" key="2">
    <source>
        <dbReference type="ARBA" id="ARBA00005109"/>
    </source>
</evidence>
<name>A0A840QBY3_9PSEU</name>
<dbReference type="FunFam" id="2.40.110.10:FF:000001">
    <property type="entry name" value="Acyl-CoA dehydrogenase, mitochondrial"/>
    <property type="match status" value="1"/>
</dbReference>
<dbReference type="FunFam" id="1.20.140.10:FF:000001">
    <property type="entry name" value="Acyl-CoA dehydrogenase"/>
    <property type="match status" value="1"/>
</dbReference>
<dbReference type="InterPro" id="IPR009075">
    <property type="entry name" value="AcylCo_DH/oxidase_C"/>
</dbReference>
<keyword evidence="13" id="KW-1185">Reference proteome</keyword>
<dbReference type="PIRSF" id="PIRSF016578">
    <property type="entry name" value="HsaA"/>
    <property type="match status" value="1"/>
</dbReference>
<dbReference type="AlphaFoldDB" id="A0A840QBY3"/>
<dbReference type="Proteomes" id="UP000584374">
    <property type="component" value="Unassembled WGS sequence"/>
</dbReference>
<accession>A0A840QBY3</accession>
<dbReference type="Pfam" id="PF00441">
    <property type="entry name" value="Acyl-CoA_dh_1"/>
    <property type="match status" value="1"/>
</dbReference>
<dbReference type="PROSITE" id="PS00072">
    <property type="entry name" value="ACYL_COA_DH_1"/>
    <property type="match status" value="1"/>
</dbReference>
<dbReference type="GO" id="GO:0050660">
    <property type="term" value="F:flavin adenine dinucleotide binding"/>
    <property type="evidence" value="ECO:0007669"/>
    <property type="project" value="InterPro"/>
</dbReference>
<evidence type="ECO:0000256" key="6">
    <source>
        <dbReference type="ARBA" id="ARBA00022827"/>
    </source>
</evidence>
<keyword evidence="7 8" id="KW-0560">Oxidoreductase</keyword>
<keyword evidence="4" id="KW-0101">Branched-chain amino acid catabolism</keyword>
<dbReference type="InterPro" id="IPR009100">
    <property type="entry name" value="AcylCoA_DH/oxidase_NM_dom_sf"/>
</dbReference>
<dbReference type="Gene3D" id="1.20.140.10">
    <property type="entry name" value="Butyryl-CoA Dehydrogenase, subunit A, domain 3"/>
    <property type="match status" value="1"/>
</dbReference>
<dbReference type="RefSeq" id="WP_184728290.1">
    <property type="nucleotide sequence ID" value="NZ_JACHIW010000001.1"/>
</dbReference>
<dbReference type="PANTHER" id="PTHR43884">
    <property type="entry name" value="ACYL-COA DEHYDROGENASE"/>
    <property type="match status" value="1"/>
</dbReference>
<evidence type="ECO:0000256" key="3">
    <source>
        <dbReference type="ARBA" id="ARBA00009347"/>
    </source>
</evidence>
<evidence type="ECO:0000259" key="10">
    <source>
        <dbReference type="Pfam" id="PF02770"/>
    </source>
</evidence>
<evidence type="ECO:0000256" key="4">
    <source>
        <dbReference type="ARBA" id="ARBA00022456"/>
    </source>
</evidence>
<comment type="pathway">
    <text evidence="2">Amino-acid degradation; L-valine degradation.</text>
</comment>